<gene>
    <name evidence="1" type="ORF">NTEN_LOCUS15504</name>
</gene>
<proteinExistence type="predicted"/>
<protein>
    <submittedName>
        <fullName evidence="1">Uncharacterized protein</fullName>
    </submittedName>
</protein>
<dbReference type="Proteomes" id="UP000479000">
    <property type="component" value="Unassembled WGS sequence"/>
</dbReference>
<dbReference type="AlphaFoldDB" id="A0A6H5H0C3"/>
<reference evidence="1 2" key="1">
    <citation type="submission" date="2020-02" db="EMBL/GenBank/DDBJ databases">
        <authorList>
            <person name="Ferguson B K."/>
        </authorList>
    </citation>
    <scope>NUCLEOTIDE SEQUENCE [LARGE SCALE GENOMIC DNA]</scope>
</reference>
<name>A0A6H5H0C3_9HEMI</name>
<organism evidence="1 2">
    <name type="scientific">Nesidiocoris tenuis</name>
    <dbReference type="NCBI Taxonomy" id="355587"/>
    <lineage>
        <taxon>Eukaryota</taxon>
        <taxon>Metazoa</taxon>
        <taxon>Ecdysozoa</taxon>
        <taxon>Arthropoda</taxon>
        <taxon>Hexapoda</taxon>
        <taxon>Insecta</taxon>
        <taxon>Pterygota</taxon>
        <taxon>Neoptera</taxon>
        <taxon>Paraneoptera</taxon>
        <taxon>Hemiptera</taxon>
        <taxon>Heteroptera</taxon>
        <taxon>Panheteroptera</taxon>
        <taxon>Cimicomorpha</taxon>
        <taxon>Miridae</taxon>
        <taxon>Dicyphina</taxon>
        <taxon>Nesidiocoris</taxon>
    </lineage>
</organism>
<feature type="non-terminal residue" evidence="1">
    <location>
        <position position="194"/>
    </location>
</feature>
<evidence type="ECO:0000313" key="1">
    <source>
        <dbReference type="EMBL" id="CAB0010460.1"/>
    </source>
</evidence>
<dbReference type="EMBL" id="CADCXU010023038">
    <property type="protein sequence ID" value="CAB0010460.1"/>
    <property type="molecule type" value="Genomic_DNA"/>
</dbReference>
<accession>A0A6H5H0C3</accession>
<keyword evidence="2" id="KW-1185">Reference proteome</keyword>
<sequence>MVCEALLGIIPRKISSLLQIGSRERFCVGGTPWDAPGYLPELESTGDHVQDSLNSPLFWTLTRKETRLYWKDRTRNLLVKSVPILSNVEHKSLGKLALTLCNYSPAQPTPTCLFSRSGNPGSTYLAEVVSCSTSVMRAAHHPRTVFDFCLKHNTMISSWLLSLRFRRACCERLCWIAQPSKISCDALLGQGITR</sequence>
<evidence type="ECO:0000313" key="2">
    <source>
        <dbReference type="Proteomes" id="UP000479000"/>
    </source>
</evidence>